<dbReference type="GO" id="GO:0005886">
    <property type="term" value="C:plasma membrane"/>
    <property type="evidence" value="ECO:0007669"/>
    <property type="project" value="UniProtKB-SubCell"/>
</dbReference>
<dbReference type="SMART" id="SM00208">
    <property type="entry name" value="TNFR"/>
    <property type="match status" value="2"/>
</dbReference>
<dbReference type="GO" id="GO:0005516">
    <property type="term" value="F:calmodulin binding"/>
    <property type="evidence" value="ECO:0007669"/>
    <property type="project" value="UniProtKB-KW"/>
</dbReference>
<feature type="domain" description="Death" evidence="17">
    <location>
        <begin position="167"/>
        <end position="246"/>
    </location>
</feature>
<feature type="repeat" description="TNFR-Cys" evidence="16">
    <location>
        <begin position="71"/>
        <end position="116"/>
    </location>
</feature>
<dbReference type="GO" id="GO:0043235">
    <property type="term" value="C:receptor complex"/>
    <property type="evidence" value="ECO:0007669"/>
    <property type="project" value="TreeGrafter"/>
</dbReference>
<keyword evidence="6" id="KW-0732">Signal</keyword>
<dbReference type="AlphaFoldDB" id="A0A8C4ZF87"/>
<keyword evidence="9" id="KW-0564">Palmitate</keyword>
<dbReference type="InterPro" id="IPR001368">
    <property type="entry name" value="TNFR/NGFR_Cys_rich_reg"/>
</dbReference>
<comment type="caution">
    <text evidence="16">Lacks conserved residue(s) required for the propagation of feature annotation.</text>
</comment>
<dbReference type="PROSITE" id="PS50017">
    <property type="entry name" value="DEATH_DOMAIN"/>
    <property type="match status" value="1"/>
</dbReference>
<evidence type="ECO:0000256" key="15">
    <source>
        <dbReference type="ARBA" id="ARBA00032502"/>
    </source>
</evidence>
<keyword evidence="5" id="KW-0053">Apoptosis</keyword>
<keyword evidence="4" id="KW-0472">Membrane</keyword>
<gene>
    <name evidence="19" type="primary">tnfrsf1a</name>
</gene>
<dbReference type="GO" id="GO:0006955">
    <property type="term" value="P:immune response"/>
    <property type="evidence" value="ECO:0007669"/>
    <property type="project" value="InterPro"/>
</dbReference>
<evidence type="ECO:0000256" key="3">
    <source>
        <dbReference type="ARBA" id="ARBA00015761"/>
    </source>
</evidence>
<dbReference type="Pfam" id="PF00020">
    <property type="entry name" value="TNFR_c6"/>
    <property type="match status" value="1"/>
</dbReference>
<evidence type="ECO:0000313" key="19">
    <source>
        <dbReference type="Ensembl" id="ENSGMOP00000011048.2"/>
    </source>
</evidence>
<evidence type="ECO:0000256" key="1">
    <source>
        <dbReference type="ARBA" id="ARBA00004251"/>
    </source>
</evidence>
<accession>A0A8C4ZF87</accession>
<evidence type="ECO:0000256" key="9">
    <source>
        <dbReference type="ARBA" id="ARBA00023139"/>
    </source>
</evidence>
<evidence type="ECO:0000313" key="20">
    <source>
        <dbReference type="Proteomes" id="UP000694546"/>
    </source>
</evidence>
<dbReference type="PRINTS" id="PR01680">
    <property type="entry name" value="TNFACTORR6"/>
</dbReference>
<dbReference type="InterPro" id="IPR008063">
    <property type="entry name" value="Fas_rcpt"/>
</dbReference>
<dbReference type="InterPro" id="IPR011029">
    <property type="entry name" value="DEATH-like_dom_sf"/>
</dbReference>
<proteinExistence type="predicted"/>
<dbReference type="InterPro" id="IPR000488">
    <property type="entry name" value="Death_dom"/>
</dbReference>
<dbReference type="Pfam" id="PF00531">
    <property type="entry name" value="Death"/>
    <property type="match status" value="1"/>
</dbReference>
<comment type="subcellular location">
    <subcellularLocation>
        <location evidence="1">Cell membrane</location>
        <topology evidence="1">Single-pass type I membrane protein</topology>
    </subcellularLocation>
    <subcellularLocation>
        <location evidence="2">Membrane raft</location>
    </subcellularLocation>
</comment>
<dbReference type="GO" id="GO:0045121">
    <property type="term" value="C:membrane raft"/>
    <property type="evidence" value="ECO:0007669"/>
    <property type="project" value="UniProtKB-SubCell"/>
</dbReference>
<evidence type="ECO:0000256" key="13">
    <source>
        <dbReference type="ARBA" id="ARBA00030181"/>
    </source>
</evidence>
<evidence type="ECO:0000256" key="2">
    <source>
        <dbReference type="ARBA" id="ARBA00004285"/>
    </source>
</evidence>
<dbReference type="Proteomes" id="UP000694546">
    <property type="component" value="Chromosome 11"/>
</dbReference>
<dbReference type="GO" id="GO:0006954">
    <property type="term" value="P:inflammatory response"/>
    <property type="evidence" value="ECO:0007669"/>
    <property type="project" value="TreeGrafter"/>
</dbReference>
<dbReference type="PROSITE" id="PS50050">
    <property type="entry name" value="TNFR_NGFR_2"/>
    <property type="match status" value="1"/>
</dbReference>
<dbReference type="Gene3D" id="1.10.533.10">
    <property type="entry name" value="Death Domain, Fas"/>
    <property type="match status" value="1"/>
</dbReference>
<feature type="disulfide bond" evidence="16">
    <location>
        <begin position="72"/>
        <end position="87"/>
    </location>
</feature>
<feature type="domain" description="TNFR-Cys" evidence="18">
    <location>
        <begin position="71"/>
        <end position="116"/>
    </location>
</feature>
<dbReference type="GeneTree" id="ENSGT00940000159540"/>
<evidence type="ECO:0000256" key="7">
    <source>
        <dbReference type="ARBA" id="ARBA00022737"/>
    </source>
</evidence>
<evidence type="ECO:0000259" key="18">
    <source>
        <dbReference type="PROSITE" id="PS50050"/>
    </source>
</evidence>
<dbReference type="Ensembl" id="ENSGMOT00000011347.2">
    <property type="protein sequence ID" value="ENSGMOP00000011048.2"/>
    <property type="gene ID" value="ENSGMOG00000010317.2"/>
</dbReference>
<keyword evidence="7" id="KW-0677">Repeat</keyword>
<name>A0A8C4ZF87_GADMO</name>
<keyword evidence="12" id="KW-0449">Lipoprotein</keyword>
<dbReference type="PANTHER" id="PTHR46861">
    <property type="entry name" value="TUMOR NECROSIS FACTOR RECEPTOR SUPERFAMILY MEMBER 1A"/>
    <property type="match status" value="1"/>
</dbReference>
<dbReference type="Gene3D" id="2.10.50.10">
    <property type="entry name" value="Tumor Necrosis Factor Receptor, subunit A, domain 2"/>
    <property type="match status" value="2"/>
</dbReference>
<keyword evidence="10 16" id="KW-1015">Disulfide bond</keyword>
<evidence type="ECO:0000256" key="16">
    <source>
        <dbReference type="PROSITE-ProRule" id="PRU00206"/>
    </source>
</evidence>
<dbReference type="InterPro" id="IPR052493">
    <property type="entry name" value="TNFRSF1A"/>
</dbReference>
<dbReference type="SUPFAM" id="SSF47986">
    <property type="entry name" value="DEATH domain"/>
    <property type="match status" value="1"/>
</dbReference>
<keyword evidence="4" id="KW-1003">Cell membrane</keyword>
<dbReference type="GO" id="GO:0043120">
    <property type="term" value="F:tumor necrosis factor binding"/>
    <property type="evidence" value="ECO:0007669"/>
    <property type="project" value="TreeGrafter"/>
</dbReference>
<sequence length="253" mass="28433">QLISPNLTCHLPSPYPQCVLGSGASGLPEKRSECPYGDYLSKNGICCQRCPPGYKREKDCEAVGNRTSCTRCPKGQYNEHENYSDNCRSCQTCQCESHHRPFKEVTECTPRQNTKCRCKNGYYKDVIDSSTSQCLECSKCGHGEHQSEKFPGLIYSMLSLVPAHRVKELVRCLGVTDLEIERAEIDYHTCKEAHYQMLRVWAERGSRGGEAGRGGGVLHRPLMQQLLDRLSDMHLGGALEELKSTLLSEPITW</sequence>
<evidence type="ECO:0000256" key="11">
    <source>
        <dbReference type="ARBA" id="ARBA00023180"/>
    </source>
</evidence>
<evidence type="ECO:0000256" key="4">
    <source>
        <dbReference type="ARBA" id="ARBA00022475"/>
    </source>
</evidence>
<organism evidence="19 20">
    <name type="scientific">Gadus morhua</name>
    <name type="common">Atlantic cod</name>
    <dbReference type="NCBI Taxonomy" id="8049"/>
    <lineage>
        <taxon>Eukaryota</taxon>
        <taxon>Metazoa</taxon>
        <taxon>Chordata</taxon>
        <taxon>Craniata</taxon>
        <taxon>Vertebrata</taxon>
        <taxon>Euteleostomi</taxon>
        <taxon>Actinopterygii</taxon>
        <taxon>Neopterygii</taxon>
        <taxon>Teleostei</taxon>
        <taxon>Neoteleostei</taxon>
        <taxon>Acanthomorphata</taxon>
        <taxon>Zeiogadaria</taxon>
        <taxon>Gadariae</taxon>
        <taxon>Gadiformes</taxon>
        <taxon>Gadoidei</taxon>
        <taxon>Gadidae</taxon>
        <taxon>Gadus</taxon>
    </lineage>
</organism>
<evidence type="ECO:0000256" key="8">
    <source>
        <dbReference type="ARBA" id="ARBA00022860"/>
    </source>
</evidence>
<evidence type="ECO:0000256" key="10">
    <source>
        <dbReference type="ARBA" id="ARBA00023157"/>
    </source>
</evidence>
<dbReference type="PANTHER" id="PTHR46861:SF1">
    <property type="entry name" value="TUMOR NECROSIS FACTOR RECEPTOR SUPERFAMILY MEMBER 1A"/>
    <property type="match status" value="1"/>
</dbReference>
<reference evidence="19" key="1">
    <citation type="submission" date="2025-08" db="UniProtKB">
        <authorList>
            <consortium name="Ensembl"/>
        </authorList>
    </citation>
    <scope>IDENTIFICATION</scope>
</reference>
<evidence type="ECO:0000259" key="17">
    <source>
        <dbReference type="PROSITE" id="PS50017"/>
    </source>
</evidence>
<evidence type="ECO:0000256" key="12">
    <source>
        <dbReference type="ARBA" id="ARBA00023288"/>
    </source>
</evidence>
<protein>
    <recommendedName>
        <fullName evidence="3">Tumor necrosis factor receptor superfamily member 6</fullName>
    </recommendedName>
    <alternativeName>
        <fullName evidence="14">Apo-1 antigen</fullName>
    </alternativeName>
    <alternativeName>
        <fullName evidence="15">Apoptosis-mediating surface antigen FAS</fullName>
    </alternativeName>
    <alternativeName>
        <fullName evidence="13">FASLG receptor</fullName>
    </alternativeName>
</protein>
<keyword evidence="8" id="KW-0112">Calmodulin-binding</keyword>
<keyword evidence="20" id="KW-1185">Reference proteome</keyword>
<evidence type="ECO:0000256" key="14">
    <source>
        <dbReference type="ARBA" id="ARBA00032338"/>
    </source>
</evidence>
<reference evidence="19" key="2">
    <citation type="submission" date="2025-09" db="UniProtKB">
        <authorList>
            <consortium name="Ensembl"/>
        </authorList>
    </citation>
    <scope>IDENTIFICATION</scope>
</reference>
<dbReference type="GO" id="GO:0005031">
    <property type="term" value="F:tumor necrosis factor receptor activity"/>
    <property type="evidence" value="ECO:0007669"/>
    <property type="project" value="TreeGrafter"/>
</dbReference>
<keyword evidence="11" id="KW-0325">Glycoprotein</keyword>
<evidence type="ECO:0000256" key="6">
    <source>
        <dbReference type="ARBA" id="ARBA00022729"/>
    </source>
</evidence>
<dbReference type="GO" id="GO:0006915">
    <property type="term" value="P:apoptotic process"/>
    <property type="evidence" value="ECO:0007669"/>
    <property type="project" value="UniProtKB-KW"/>
</dbReference>
<evidence type="ECO:0000256" key="5">
    <source>
        <dbReference type="ARBA" id="ARBA00022703"/>
    </source>
</evidence>
<dbReference type="SUPFAM" id="SSF57586">
    <property type="entry name" value="TNF receptor-like"/>
    <property type="match status" value="2"/>
</dbReference>